<dbReference type="AlphaFoldDB" id="A0A1R7QGW6"/>
<reference evidence="1 2" key="1">
    <citation type="submission" date="2017-02" db="EMBL/GenBank/DDBJ databases">
        <authorList>
            <person name="Peterson S.W."/>
        </authorList>
    </citation>
    <scope>NUCLEOTIDE SEQUENCE [LARGE SCALE GENOMIC DNA]</scope>
    <source>
        <strain evidence="1">C6</strain>
    </source>
</reference>
<name>A0A1R7QGW6_ACIJO</name>
<evidence type="ECO:0000313" key="2">
    <source>
        <dbReference type="Proteomes" id="UP000196240"/>
    </source>
</evidence>
<dbReference type="Proteomes" id="UP000196240">
    <property type="component" value="Unassembled WGS sequence"/>
</dbReference>
<proteinExistence type="predicted"/>
<evidence type="ECO:0000313" key="1">
    <source>
        <dbReference type="EMBL" id="SJX23515.1"/>
    </source>
</evidence>
<sequence>MMTKNFQAQTYIVDDNLTDTLSWLCQHQECFDSFHYDAIRQTLTVCHANGEDEIFQGDYLNASYGILITAHNFAQSPEG</sequence>
<dbReference type="EMBL" id="FUUY01000014">
    <property type="protein sequence ID" value="SJX23515.1"/>
    <property type="molecule type" value="Genomic_DNA"/>
</dbReference>
<protein>
    <submittedName>
        <fullName evidence="1">Uncharacterized protein</fullName>
    </submittedName>
</protein>
<accession>A0A1R7QGW6</accession>
<organism evidence="1 2">
    <name type="scientific">Acinetobacter johnsonii</name>
    <dbReference type="NCBI Taxonomy" id="40214"/>
    <lineage>
        <taxon>Bacteria</taxon>
        <taxon>Pseudomonadati</taxon>
        <taxon>Pseudomonadota</taxon>
        <taxon>Gammaproteobacteria</taxon>
        <taxon>Moraxellales</taxon>
        <taxon>Moraxellaceae</taxon>
        <taxon>Acinetobacter</taxon>
    </lineage>
</organism>
<gene>
    <name evidence="1" type="ORF">ACNJC6_03185</name>
</gene>